<keyword evidence="5 10" id="KW-0145">Chemotaxis</keyword>
<protein>
    <recommendedName>
        <fullName evidence="10">Flagellar protein FliL</fullName>
    </recommendedName>
</protein>
<evidence type="ECO:0000256" key="1">
    <source>
        <dbReference type="ARBA" id="ARBA00002254"/>
    </source>
</evidence>
<dbReference type="GO" id="GO:0071978">
    <property type="term" value="P:bacterial-type flagellum-dependent swarming motility"/>
    <property type="evidence" value="ECO:0007669"/>
    <property type="project" value="TreeGrafter"/>
</dbReference>
<keyword evidence="12" id="KW-1185">Reference proteome</keyword>
<dbReference type="EMBL" id="FNES01000004">
    <property type="protein sequence ID" value="SDJ35454.1"/>
    <property type="molecule type" value="Genomic_DNA"/>
</dbReference>
<keyword evidence="10" id="KW-0997">Cell inner membrane</keyword>
<dbReference type="NCBIfam" id="NF005435">
    <property type="entry name" value="PRK07021.1"/>
    <property type="match status" value="1"/>
</dbReference>
<keyword evidence="8" id="KW-1133">Transmembrane helix</keyword>
<reference evidence="11 12" key="1">
    <citation type="submission" date="2016-10" db="EMBL/GenBank/DDBJ databases">
        <authorList>
            <person name="de Groot N.N."/>
        </authorList>
    </citation>
    <scope>NUCLEOTIDE SEQUENCE [LARGE SCALE GENOMIC DNA]</scope>
    <source>
        <strain evidence="11 12">CGMCC 1.6133</strain>
    </source>
</reference>
<keyword evidence="6" id="KW-0812">Transmembrane</keyword>
<proteinExistence type="inferred from homology"/>
<dbReference type="Pfam" id="PF03748">
    <property type="entry name" value="FliL"/>
    <property type="match status" value="1"/>
</dbReference>
<name>A0A1G8T1Y1_9GAMM</name>
<organism evidence="11 12">
    <name type="scientific">Billgrantia gudaonensis</name>
    <dbReference type="NCBI Taxonomy" id="376427"/>
    <lineage>
        <taxon>Bacteria</taxon>
        <taxon>Pseudomonadati</taxon>
        <taxon>Pseudomonadota</taxon>
        <taxon>Gammaproteobacteria</taxon>
        <taxon>Oceanospirillales</taxon>
        <taxon>Halomonadaceae</taxon>
        <taxon>Billgrantia</taxon>
    </lineage>
</organism>
<dbReference type="OrthoDB" id="2087278at2"/>
<dbReference type="Proteomes" id="UP000198525">
    <property type="component" value="Unassembled WGS sequence"/>
</dbReference>
<sequence>MANSKGGSSKLLWLLLVLVLLSSTAAGVAIYMVMSDEGNADDNNLQSQQVERRSPIFVTIDPFTVNLADDRYGSRLLYAGISLKVDNEESRTLLEEHMPQVRSRLLTLFSGKQAQDLTSPEGKRQLSQEVIATLSEPLTERQPPLEIREVLFTEFIVQ</sequence>
<evidence type="ECO:0000256" key="5">
    <source>
        <dbReference type="ARBA" id="ARBA00022500"/>
    </source>
</evidence>
<keyword evidence="11" id="KW-0282">Flagellum</keyword>
<dbReference type="STRING" id="376427.SAMN04487954_104169"/>
<keyword evidence="11" id="KW-0966">Cell projection</keyword>
<evidence type="ECO:0000256" key="10">
    <source>
        <dbReference type="RuleBase" id="RU364125"/>
    </source>
</evidence>
<keyword evidence="11" id="KW-0969">Cilium</keyword>
<dbReference type="AlphaFoldDB" id="A0A1G8T1Y1"/>
<keyword evidence="7 10" id="KW-0283">Flagellar rotation</keyword>
<evidence type="ECO:0000256" key="4">
    <source>
        <dbReference type="ARBA" id="ARBA00022475"/>
    </source>
</evidence>
<comment type="similarity">
    <text evidence="3 10">Belongs to the FliL family.</text>
</comment>
<dbReference type="GO" id="GO:0009425">
    <property type="term" value="C:bacterial-type flagellum basal body"/>
    <property type="evidence" value="ECO:0007669"/>
    <property type="project" value="InterPro"/>
</dbReference>
<gene>
    <name evidence="11" type="ORF">SAMN04487954_104169</name>
</gene>
<evidence type="ECO:0000256" key="2">
    <source>
        <dbReference type="ARBA" id="ARBA00004162"/>
    </source>
</evidence>
<dbReference type="PANTHER" id="PTHR35091">
    <property type="entry name" value="FLAGELLAR PROTEIN FLIL"/>
    <property type="match status" value="1"/>
</dbReference>
<keyword evidence="9 10" id="KW-0472">Membrane</keyword>
<evidence type="ECO:0000256" key="9">
    <source>
        <dbReference type="ARBA" id="ARBA00023136"/>
    </source>
</evidence>
<evidence type="ECO:0000256" key="3">
    <source>
        <dbReference type="ARBA" id="ARBA00008281"/>
    </source>
</evidence>
<comment type="function">
    <text evidence="1 10">Controls the rotational direction of flagella during chemotaxis.</text>
</comment>
<evidence type="ECO:0000313" key="11">
    <source>
        <dbReference type="EMBL" id="SDJ35454.1"/>
    </source>
</evidence>
<evidence type="ECO:0000313" key="12">
    <source>
        <dbReference type="Proteomes" id="UP000198525"/>
    </source>
</evidence>
<dbReference type="InterPro" id="IPR005503">
    <property type="entry name" value="FliL"/>
</dbReference>
<evidence type="ECO:0000256" key="6">
    <source>
        <dbReference type="ARBA" id="ARBA00022692"/>
    </source>
</evidence>
<evidence type="ECO:0000256" key="7">
    <source>
        <dbReference type="ARBA" id="ARBA00022779"/>
    </source>
</evidence>
<dbReference type="PANTHER" id="PTHR35091:SF2">
    <property type="entry name" value="FLAGELLAR PROTEIN FLIL"/>
    <property type="match status" value="1"/>
</dbReference>
<evidence type="ECO:0000256" key="8">
    <source>
        <dbReference type="ARBA" id="ARBA00022989"/>
    </source>
</evidence>
<comment type="subcellular location">
    <subcellularLocation>
        <location evidence="10">Cell inner membrane</location>
    </subcellularLocation>
    <subcellularLocation>
        <location evidence="2">Cell membrane</location>
        <topology evidence="2">Single-pass membrane protein</topology>
    </subcellularLocation>
</comment>
<keyword evidence="4" id="KW-1003">Cell membrane</keyword>
<dbReference type="GO" id="GO:0005886">
    <property type="term" value="C:plasma membrane"/>
    <property type="evidence" value="ECO:0007669"/>
    <property type="project" value="UniProtKB-SubCell"/>
</dbReference>
<accession>A0A1G8T1Y1</accession>
<dbReference type="GO" id="GO:0006935">
    <property type="term" value="P:chemotaxis"/>
    <property type="evidence" value="ECO:0007669"/>
    <property type="project" value="UniProtKB-KW"/>
</dbReference>
<dbReference type="RefSeq" id="WP_089684383.1">
    <property type="nucleotide sequence ID" value="NZ_FNES01000004.1"/>
</dbReference>